<comment type="caution">
    <text evidence="1">The sequence shown here is derived from an EMBL/GenBank/DDBJ whole genome shotgun (WGS) entry which is preliminary data.</text>
</comment>
<dbReference type="Proteomes" id="UP001283361">
    <property type="component" value="Unassembled WGS sequence"/>
</dbReference>
<name>A0AAE1ANT3_9GAST</name>
<dbReference type="AlphaFoldDB" id="A0AAE1ANT3"/>
<dbReference type="EMBL" id="JAWDGP010001492">
    <property type="protein sequence ID" value="KAK3790990.1"/>
    <property type="molecule type" value="Genomic_DNA"/>
</dbReference>
<accession>A0AAE1ANT3</accession>
<proteinExistence type="predicted"/>
<evidence type="ECO:0000313" key="1">
    <source>
        <dbReference type="EMBL" id="KAK3790990.1"/>
    </source>
</evidence>
<protein>
    <submittedName>
        <fullName evidence="1">Uncharacterized protein</fullName>
    </submittedName>
</protein>
<evidence type="ECO:0000313" key="2">
    <source>
        <dbReference type="Proteomes" id="UP001283361"/>
    </source>
</evidence>
<sequence length="75" mass="8513">MVIYEAFGNPRMCFRLWGLSHQSIFADSKLETRPSTLDGQILRACAQRLGINDAFKHQLGEDGKRLTSADWSKMP</sequence>
<organism evidence="1 2">
    <name type="scientific">Elysia crispata</name>
    <name type="common">lettuce slug</name>
    <dbReference type="NCBI Taxonomy" id="231223"/>
    <lineage>
        <taxon>Eukaryota</taxon>
        <taxon>Metazoa</taxon>
        <taxon>Spiralia</taxon>
        <taxon>Lophotrochozoa</taxon>
        <taxon>Mollusca</taxon>
        <taxon>Gastropoda</taxon>
        <taxon>Heterobranchia</taxon>
        <taxon>Euthyneura</taxon>
        <taxon>Panpulmonata</taxon>
        <taxon>Sacoglossa</taxon>
        <taxon>Placobranchoidea</taxon>
        <taxon>Plakobranchidae</taxon>
        <taxon>Elysia</taxon>
    </lineage>
</organism>
<keyword evidence="2" id="KW-1185">Reference proteome</keyword>
<gene>
    <name evidence="1" type="ORF">RRG08_013611</name>
</gene>
<reference evidence="1" key="1">
    <citation type="journal article" date="2023" name="G3 (Bethesda)">
        <title>A reference genome for the long-term kleptoplast-retaining sea slug Elysia crispata morphotype clarki.</title>
        <authorList>
            <person name="Eastman K.E."/>
            <person name="Pendleton A.L."/>
            <person name="Shaikh M.A."/>
            <person name="Suttiyut T."/>
            <person name="Ogas R."/>
            <person name="Tomko P."/>
            <person name="Gavelis G."/>
            <person name="Widhalm J.R."/>
            <person name="Wisecaver J.H."/>
        </authorList>
    </citation>
    <scope>NUCLEOTIDE SEQUENCE</scope>
    <source>
        <strain evidence="1">ECLA1</strain>
    </source>
</reference>